<dbReference type="EMBL" id="JARBJD010000123">
    <property type="protein sequence ID" value="KAK2951181.1"/>
    <property type="molecule type" value="Genomic_DNA"/>
</dbReference>
<protein>
    <submittedName>
        <fullName evidence="2">Uncharacterized protein</fullName>
    </submittedName>
</protein>
<evidence type="ECO:0000313" key="3">
    <source>
        <dbReference type="Proteomes" id="UP001281761"/>
    </source>
</evidence>
<feature type="compositionally biased region" description="Basic residues" evidence="1">
    <location>
        <begin position="95"/>
        <end position="104"/>
    </location>
</feature>
<feature type="compositionally biased region" description="Polar residues" evidence="1">
    <location>
        <begin position="70"/>
        <end position="92"/>
    </location>
</feature>
<gene>
    <name evidence="2" type="ORF">BLNAU_13919</name>
</gene>
<reference evidence="2 3" key="1">
    <citation type="journal article" date="2022" name="bioRxiv">
        <title>Genomics of Preaxostyla Flagellates Illuminates Evolutionary Transitions and the Path Towards Mitochondrial Loss.</title>
        <authorList>
            <person name="Novak L.V.F."/>
            <person name="Treitli S.C."/>
            <person name="Pyrih J."/>
            <person name="Halakuc P."/>
            <person name="Pipaliya S.V."/>
            <person name="Vacek V."/>
            <person name="Brzon O."/>
            <person name="Soukal P."/>
            <person name="Eme L."/>
            <person name="Dacks J.B."/>
            <person name="Karnkowska A."/>
            <person name="Elias M."/>
            <person name="Hampl V."/>
        </authorList>
    </citation>
    <scope>NUCLEOTIDE SEQUENCE [LARGE SCALE GENOMIC DNA]</scope>
    <source>
        <strain evidence="2">NAU3</strain>
        <tissue evidence="2">Gut</tissue>
    </source>
</reference>
<dbReference type="Proteomes" id="UP001281761">
    <property type="component" value="Unassembled WGS sequence"/>
</dbReference>
<feature type="compositionally biased region" description="Basic and acidic residues" evidence="1">
    <location>
        <begin position="48"/>
        <end position="69"/>
    </location>
</feature>
<accession>A0ABQ9XGR2</accession>
<comment type="caution">
    <text evidence="2">The sequence shown here is derived from an EMBL/GenBank/DDBJ whole genome shotgun (WGS) entry which is preliminary data.</text>
</comment>
<evidence type="ECO:0000256" key="1">
    <source>
        <dbReference type="SAM" id="MobiDB-lite"/>
    </source>
</evidence>
<sequence length="104" mass="11745">MEKEVSFAKGQMKMMEESMMVFPKVERGVQSWKASGIASGLVAMIEASEKVEKEEERDKPKGEETKSERPPSTNDHPSILHSPSTHATQPDPSQRAHRRAVERR</sequence>
<feature type="region of interest" description="Disordered" evidence="1">
    <location>
        <begin position="48"/>
        <end position="104"/>
    </location>
</feature>
<name>A0ABQ9XGR2_9EUKA</name>
<organism evidence="2 3">
    <name type="scientific">Blattamonas nauphoetae</name>
    <dbReference type="NCBI Taxonomy" id="2049346"/>
    <lineage>
        <taxon>Eukaryota</taxon>
        <taxon>Metamonada</taxon>
        <taxon>Preaxostyla</taxon>
        <taxon>Oxymonadida</taxon>
        <taxon>Blattamonas</taxon>
    </lineage>
</organism>
<evidence type="ECO:0000313" key="2">
    <source>
        <dbReference type="EMBL" id="KAK2951181.1"/>
    </source>
</evidence>
<keyword evidence="3" id="KW-1185">Reference proteome</keyword>
<proteinExistence type="predicted"/>